<feature type="compositionally biased region" description="Basic and acidic residues" evidence="1">
    <location>
        <begin position="479"/>
        <end position="490"/>
    </location>
</feature>
<reference evidence="6" key="2">
    <citation type="submission" date="2010-05" db="EMBL/GenBank/DDBJ databases">
        <title>The genome sequence of Magnaporthe poae strain ATCC 64411.</title>
        <authorList>
            <person name="Ma L.-J."/>
            <person name="Dead R."/>
            <person name="Young S."/>
            <person name="Zeng Q."/>
            <person name="Koehrsen M."/>
            <person name="Alvarado L."/>
            <person name="Berlin A."/>
            <person name="Chapman S.B."/>
            <person name="Chen Z."/>
            <person name="Freedman E."/>
            <person name="Gellesch M."/>
            <person name="Goldberg J."/>
            <person name="Griggs A."/>
            <person name="Gujja S."/>
            <person name="Heilman E.R."/>
            <person name="Heiman D."/>
            <person name="Hepburn T."/>
            <person name="Howarth C."/>
            <person name="Jen D."/>
            <person name="Larson L."/>
            <person name="Mehta T."/>
            <person name="Neiman D."/>
            <person name="Pearson M."/>
            <person name="Roberts A."/>
            <person name="Saif S."/>
            <person name="Shea T."/>
            <person name="Shenoy N."/>
            <person name="Sisk P."/>
            <person name="Stolte C."/>
            <person name="Sykes S."/>
            <person name="Walk T."/>
            <person name="White J."/>
            <person name="Yandava C."/>
            <person name="Haas B."/>
            <person name="Nusbaum C."/>
            <person name="Birren B."/>
        </authorList>
    </citation>
    <scope>NUCLEOTIDE SEQUENCE [LARGE SCALE GENOMIC DNA]</scope>
    <source>
        <strain evidence="6">ATCC 64411 / 73-15</strain>
    </source>
</reference>
<dbReference type="GO" id="GO:0000987">
    <property type="term" value="F:cis-regulatory region sequence-specific DNA binding"/>
    <property type="evidence" value="ECO:0007669"/>
    <property type="project" value="TreeGrafter"/>
</dbReference>
<dbReference type="eggNOG" id="KOG2130">
    <property type="taxonomic scope" value="Eukaryota"/>
</dbReference>
<dbReference type="PANTHER" id="PTHR12480">
    <property type="entry name" value="ARGININE DEMETHYLASE AND LYSYL-HYDROXYLASE JMJD"/>
    <property type="match status" value="1"/>
</dbReference>
<feature type="domain" description="F-box" evidence="2">
    <location>
        <begin position="82"/>
        <end position="128"/>
    </location>
</feature>
<dbReference type="InterPro" id="IPR003347">
    <property type="entry name" value="JmjC_dom"/>
</dbReference>
<dbReference type="Gene3D" id="1.20.1280.50">
    <property type="match status" value="1"/>
</dbReference>
<reference evidence="4" key="3">
    <citation type="submission" date="2011-03" db="EMBL/GenBank/DDBJ databases">
        <title>Annotation of Magnaporthe poae ATCC 64411.</title>
        <authorList>
            <person name="Ma L.-J."/>
            <person name="Dead R."/>
            <person name="Young S.K."/>
            <person name="Zeng Q."/>
            <person name="Gargeya S."/>
            <person name="Fitzgerald M."/>
            <person name="Haas B."/>
            <person name="Abouelleil A."/>
            <person name="Alvarado L."/>
            <person name="Arachchi H.M."/>
            <person name="Berlin A."/>
            <person name="Brown A."/>
            <person name="Chapman S.B."/>
            <person name="Chen Z."/>
            <person name="Dunbar C."/>
            <person name="Freedman E."/>
            <person name="Gearin G."/>
            <person name="Gellesch M."/>
            <person name="Goldberg J."/>
            <person name="Griggs A."/>
            <person name="Gujja S."/>
            <person name="Heiman D."/>
            <person name="Howarth C."/>
            <person name="Larson L."/>
            <person name="Lui A."/>
            <person name="MacDonald P.J.P."/>
            <person name="Mehta T."/>
            <person name="Montmayeur A."/>
            <person name="Murphy C."/>
            <person name="Neiman D."/>
            <person name="Pearson M."/>
            <person name="Priest M."/>
            <person name="Roberts A."/>
            <person name="Saif S."/>
            <person name="Shea T."/>
            <person name="Shenoy N."/>
            <person name="Sisk P."/>
            <person name="Stolte C."/>
            <person name="Sykes S."/>
            <person name="Yandava C."/>
            <person name="Wortman J."/>
            <person name="Nusbaum C."/>
            <person name="Birren B."/>
        </authorList>
    </citation>
    <scope>NUCLEOTIDE SEQUENCE</scope>
    <source>
        <strain evidence="4">ATCC 64411</strain>
    </source>
</reference>
<dbReference type="InterPro" id="IPR050910">
    <property type="entry name" value="JMJD6_ArgDemeth/LysHydrox"/>
</dbReference>
<feature type="region of interest" description="Disordered" evidence="1">
    <location>
        <begin position="1"/>
        <end position="43"/>
    </location>
</feature>
<evidence type="ECO:0000313" key="6">
    <source>
        <dbReference type="Proteomes" id="UP000011715"/>
    </source>
</evidence>
<dbReference type="EMBL" id="ADBL01000266">
    <property type="status" value="NOT_ANNOTATED_CDS"/>
    <property type="molecule type" value="Genomic_DNA"/>
</dbReference>
<feature type="region of interest" description="Disordered" evidence="1">
    <location>
        <begin position="479"/>
        <end position="521"/>
    </location>
</feature>
<feature type="compositionally biased region" description="Gly residues" evidence="1">
    <location>
        <begin position="504"/>
        <end position="514"/>
    </location>
</feature>
<dbReference type="InterPro" id="IPR041667">
    <property type="entry name" value="Cupin_8"/>
</dbReference>
<dbReference type="Gene3D" id="2.60.120.650">
    <property type="entry name" value="Cupin"/>
    <property type="match status" value="1"/>
</dbReference>
<protein>
    <submittedName>
        <fullName evidence="4">F-box and JmjC domain-containing protein</fullName>
    </submittedName>
</protein>
<reference evidence="5" key="5">
    <citation type="submission" date="2015-06" db="UniProtKB">
        <authorList>
            <consortium name="EnsemblFungi"/>
        </authorList>
    </citation>
    <scope>IDENTIFICATION</scope>
    <source>
        <strain evidence="5">ATCC 64411</strain>
    </source>
</reference>
<dbReference type="PROSITE" id="PS51184">
    <property type="entry name" value="JMJC"/>
    <property type="match status" value="1"/>
</dbReference>
<dbReference type="Pfam" id="PF12937">
    <property type="entry name" value="F-box-like"/>
    <property type="match status" value="1"/>
</dbReference>
<evidence type="ECO:0000259" key="2">
    <source>
        <dbReference type="PROSITE" id="PS50181"/>
    </source>
</evidence>
<feature type="domain" description="JmjC" evidence="3">
    <location>
        <begin position="283"/>
        <end position="442"/>
    </location>
</feature>
<evidence type="ECO:0000259" key="3">
    <source>
        <dbReference type="PROSITE" id="PS51184"/>
    </source>
</evidence>
<dbReference type="SMART" id="SM00256">
    <property type="entry name" value="FBOX"/>
    <property type="match status" value="1"/>
</dbReference>
<dbReference type="VEuPathDB" id="FungiDB:MAPG_01136"/>
<dbReference type="OrthoDB" id="424465at2759"/>
<gene>
    <name evidence="4" type="ORF">MAPG_01136</name>
</gene>
<evidence type="ECO:0000313" key="4">
    <source>
        <dbReference type="EMBL" id="KLU82057.1"/>
    </source>
</evidence>
<proteinExistence type="predicted"/>
<dbReference type="EMBL" id="GL876966">
    <property type="protein sequence ID" value="KLU82057.1"/>
    <property type="molecule type" value="Genomic_DNA"/>
</dbReference>
<dbReference type="PROSITE" id="PS50181">
    <property type="entry name" value="FBOX"/>
    <property type="match status" value="1"/>
</dbReference>
<accession>A0A0C4DMX1</accession>
<dbReference type="InterPro" id="IPR001810">
    <property type="entry name" value="F-box_dom"/>
</dbReference>
<dbReference type="SUPFAM" id="SSF51197">
    <property type="entry name" value="Clavaminate synthase-like"/>
    <property type="match status" value="1"/>
</dbReference>
<organism evidence="5 6">
    <name type="scientific">Magnaporthiopsis poae (strain ATCC 64411 / 73-15)</name>
    <name type="common">Kentucky bluegrass fungus</name>
    <name type="synonym">Magnaporthe poae</name>
    <dbReference type="NCBI Taxonomy" id="644358"/>
    <lineage>
        <taxon>Eukaryota</taxon>
        <taxon>Fungi</taxon>
        <taxon>Dikarya</taxon>
        <taxon>Ascomycota</taxon>
        <taxon>Pezizomycotina</taxon>
        <taxon>Sordariomycetes</taxon>
        <taxon>Sordariomycetidae</taxon>
        <taxon>Magnaporthales</taxon>
        <taxon>Magnaporthaceae</taxon>
        <taxon>Magnaporthiopsis</taxon>
    </lineage>
</organism>
<dbReference type="SMART" id="SM00558">
    <property type="entry name" value="JmjC"/>
    <property type="match status" value="1"/>
</dbReference>
<reference evidence="5" key="4">
    <citation type="journal article" date="2015" name="G3 (Bethesda)">
        <title>Genome sequences of three phytopathogenic species of the Magnaporthaceae family of fungi.</title>
        <authorList>
            <person name="Okagaki L.H."/>
            <person name="Nunes C.C."/>
            <person name="Sailsbery J."/>
            <person name="Clay B."/>
            <person name="Brown D."/>
            <person name="John T."/>
            <person name="Oh Y."/>
            <person name="Young N."/>
            <person name="Fitzgerald M."/>
            <person name="Haas B.J."/>
            <person name="Zeng Q."/>
            <person name="Young S."/>
            <person name="Adiconis X."/>
            <person name="Fan L."/>
            <person name="Levin J.Z."/>
            <person name="Mitchell T.K."/>
            <person name="Okubara P.A."/>
            <person name="Farman M.L."/>
            <person name="Kohn L.M."/>
            <person name="Birren B."/>
            <person name="Ma L.-J."/>
            <person name="Dean R.A."/>
        </authorList>
    </citation>
    <scope>NUCLEOTIDE SEQUENCE</scope>
    <source>
        <strain evidence="5">ATCC 64411 / 73-15</strain>
    </source>
</reference>
<dbReference type="OMA" id="WPAYKNW"/>
<dbReference type="InterPro" id="IPR036047">
    <property type="entry name" value="F-box-like_dom_sf"/>
</dbReference>
<dbReference type="SUPFAM" id="SSF81383">
    <property type="entry name" value="F-box domain"/>
    <property type="match status" value="1"/>
</dbReference>
<dbReference type="Proteomes" id="UP000011715">
    <property type="component" value="Unassembled WGS sequence"/>
</dbReference>
<keyword evidence="6" id="KW-1185">Reference proteome</keyword>
<dbReference type="EnsemblFungi" id="MAPG_01136T0">
    <property type="protein sequence ID" value="MAPG_01136T0"/>
    <property type="gene ID" value="MAPG_01136"/>
</dbReference>
<dbReference type="Pfam" id="PF13621">
    <property type="entry name" value="Cupin_8"/>
    <property type="match status" value="1"/>
</dbReference>
<dbReference type="GO" id="GO:0005634">
    <property type="term" value="C:nucleus"/>
    <property type="evidence" value="ECO:0007669"/>
    <property type="project" value="TreeGrafter"/>
</dbReference>
<dbReference type="PANTHER" id="PTHR12480:SF21">
    <property type="entry name" value="JMJC DOMAIN-CONTAINING PROTEIN 8"/>
    <property type="match status" value="1"/>
</dbReference>
<dbReference type="AlphaFoldDB" id="A0A0C4DMX1"/>
<dbReference type="STRING" id="644358.A0A0C4DMX1"/>
<sequence length="521" mass="58309">MPATMLQKSTDEHVSGSLEISNPEEHGQNGIRCNSGDDGSMGLVEKEDDAGAFESSIPCHPLGIKPLGNQYFSTTVSARKHIGALQLLPDETLMLLLEHLDPQSLRRLGYTSRFLHAFCTSDELWKPLLLESRSENPQPSEWLGSWRSTLLGLPEQSRAHIGCDDVFSDVLHRPFVCSNIALSNYASGIPEANKIRRFANLSYSEFEEKWSGTPFILTEVVTSWPVFRRWTLEKLLEDYRDVSFRAEAVDWPFATYSQYMSNTQDESPLYLFDKKFAEKMGLKIGKKEGALYWKPDCFGPDLFEVLGPERPAHRWLIIGPARSGSTFHKDPNATSAWNAVIQGAKYWIMFPPSAQVPGVYVSEDNSEVTSPLSIAEWLLEFHAEARATVGAVEGICKAGEILHVPSGWWHLVVNLDAGIALTQNFVPKSHLSDVLSFLRDRPDQVTGFKRDISDPYALFEQRLRAEHPELLQKALDDLDSQSRKKRKWEDAVGASGEEDERDIAGGGFTFGFGGGDDDEIP</sequence>
<name>A0A0C4DMX1_MAGP6</name>
<evidence type="ECO:0000256" key="1">
    <source>
        <dbReference type="SAM" id="MobiDB-lite"/>
    </source>
</evidence>
<reference evidence="4" key="1">
    <citation type="submission" date="2010-05" db="EMBL/GenBank/DDBJ databases">
        <title>The Genome Sequence of Magnaporthe poae strain ATCC 64411.</title>
        <authorList>
            <consortium name="The Broad Institute Genome Sequencing Platform"/>
            <consortium name="Broad Institute Genome Sequencing Center for Infectious Disease"/>
            <person name="Ma L.-J."/>
            <person name="Dead R."/>
            <person name="Young S."/>
            <person name="Zeng Q."/>
            <person name="Koehrsen M."/>
            <person name="Alvarado L."/>
            <person name="Berlin A."/>
            <person name="Chapman S.B."/>
            <person name="Chen Z."/>
            <person name="Freedman E."/>
            <person name="Gellesch M."/>
            <person name="Goldberg J."/>
            <person name="Griggs A."/>
            <person name="Gujja S."/>
            <person name="Heilman E.R."/>
            <person name="Heiman D."/>
            <person name="Hepburn T."/>
            <person name="Howarth C."/>
            <person name="Jen D."/>
            <person name="Larson L."/>
            <person name="Mehta T."/>
            <person name="Neiman D."/>
            <person name="Pearson M."/>
            <person name="Roberts A."/>
            <person name="Saif S."/>
            <person name="Shea T."/>
            <person name="Shenoy N."/>
            <person name="Sisk P."/>
            <person name="Stolte C."/>
            <person name="Sykes S."/>
            <person name="Walk T."/>
            <person name="White J."/>
            <person name="Yandava C."/>
            <person name="Haas B."/>
            <person name="Nusbaum C."/>
            <person name="Birren B."/>
        </authorList>
    </citation>
    <scope>NUCLEOTIDE SEQUENCE</scope>
    <source>
        <strain evidence="4">ATCC 64411</strain>
    </source>
</reference>
<evidence type="ECO:0000313" key="5">
    <source>
        <dbReference type="EnsemblFungi" id="MAPG_01136T0"/>
    </source>
</evidence>